<evidence type="ECO:0000313" key="3">
    <source>
        <dbReference type="Proteomes" id="UP001292094"/>
    </source>
</evidence>
<reference evidence="2" key="1">
    <citation type="submission" date="2023-11" db="EMBL/GenBank/DDBJ databases">
        <title>Genome assemblies of two species of porcelain crab, Petrolisthes cinctipes and Petrolisthes manimaculis (Anomura: Porcellanidae).</title>
        <authorList>
            <person name="Angst P."/>
        </authorList>
    </citation>
    <scope>NUCLEOTIDE SEQUENCE</scope>
    <source>
        <strain evidence="2">PB745_02</strain>
        <tissue evidence="2">Gill</tissue>
    </source>
</reference>
<feature type="domain" description="Reverse transcriptase" evidence="1">
    <location>
        <begin position="1"/>
        <end position="247"/>
    </location>
</feature>
<gene>
    <name evidence="2" type="ORF">Pmani_008318</name>
</gene>
<protein>
    <recommendedName>
        <fullName evidence="1">Reverse transcriptase domain-containing protein</fullName>
    </recommendedName>
</protein>
<keyword evidence="3" id="KW-1185">Reference proteome</keyword>
<accession>A0AAE1Q708</accession>
<dbReference type="Pfam" id="PF00078">
    <property type="entry name" value="RVT_1"/>
    <property type="match status" value="1"/>
</dbReference>
<comment type="caution">
    <text evidence="2">The sequence shown here is derived from an EMBL/GenBank/DDBJ whole genome shotgun (WGS) entry which is preliminary data.</text>
</comment>
<dbReference type="SUPFAM" id="SSF56672">
    <property type="entry name" value="DNA/RNA polymerases"/>
    <property type="match status" value="1"/>
</dbReference>
<organism evidence="2 3">
    <name type="scientific">Petrolisthes manimaculis</name>
    <dbReference type="NCBI Taxonomy" id="1843537"/>
    <lineage>
        <taxon>Eukaryota</taxon>
        <taxon>Metazoa</taxon>
        <taxon>Ecdysozoa</taxon>
        <taxon>Arthropoda</taxon>
        <taxon>Crustacea</taxon>
        <taxon>Multicrustacea</taxon>
        <taxon>Malacostraca</taxon>
        <taxon>Eumalacostraca</taxon>
        <taxon>Eucarida</taxon>
        <taxon>Decapoda</taxon>
        <taxon>Pleocyemata</taxon>
        <taxon>Anomura</taxon>
        <taxon>Galatheoidea</taxon>
        <taxon>Porcellanidae</taxon>
        <taxon>Petrolisthes</taxon>
    </lineage>
</organism>
<dbReference type="PROSITE" id="PS50878">
    <property type="entry name" value="RT_POL"/>
    <property type="match status" value="1"/>
</dbReference>
<dbReference type="EMBL" id="JAWZYT010000633">
    <property type="protein sequence ID" value="KAK4320831.1"/>
    <property type="molecule type" value="Genomic_DNA"/>
</dbReference>
<sequence length="439" mass="51202">MVRKILAICLIRRIGDKIDGNIPVEQAAYRAGRGTTEHTFAYKILAEKAITSQDYTLYITLMDMSKAFDTVKRNTLIEDLTNILDPAELHLIKILVEDVRLKVRVGKETSDYFTTKMGVPQGDCLSPILFTLYLAKALEDKSNKQTDHTYAKSSDSVNDQMYLPPALRDHIYSETPGYGIIIRPKYADDIGWAASNNNYKLEKEKSTAIHQLEQRGLQVNQAKTEEYIITRRGDDKWRKCKVLGSLLDTNEDIKRRKSLTMNAMRKLEHIFTNNRTRIRLKIRIFKACVESIFLYNSELWTVNKTTANKIDSFHRRMLRKAINIKWPRKISNEQLYNKTKHHQQKWSNIIKTRRIRWYGHLQRLPEKTPAKISLQEARRTIKRPRGGQVTTWLSTIEKDLIELDLSVEDASHLVHDRREWRKVVRISRALRSPEPDASQ</sequence>
<dbReference type="PANTHER" id="PTHR47027">
    <property type="entry name" value="REVERSE TRANSCRIPTASE DOMAIN-CONTAINING PROTEIN"/>
    <property type="match status" value="1"/>
</dbReference>
<name>A0AAE1Q708_9EUCA</name>
<dbReference type="InterPro" id="IPR043502">
    <property type="entry name" value="DNA/RNA_pol_sf"/>
</dbReference>
<dbReference type="InterPro" id="IPR000477">
    <property type="entry name" value="RT_dom"/>
</dbReference>
<evidence type="ECO:0000259" key="1">
    <source>
        <dbReference type="PROSITE" id="PS50878"/>
    </source>
</evidence>
<evidence type="ECO:0000313" key="2">
    <source>
        <dbReference type="EMBL" id="KAK4320831.1"/>
    </source>
</evidence>
<dbReference type="GO" id="GO:0071897">
    <property type="term" value="P:DNA biosynthetic process"/>
    <property type="evidence" value="ECO:0007669"/>
    <property type="project" value="UniProtKB-ARBA"/>
</dbReference>
<proteinExistence type="predicted"/>
<dbReference type="Proteomes" id="UP001292094">
    <property type="component" value="Unassembled WGS sequence"/>
</dbReference>
<dbReference type="AlphaFoldDB" id="A0AAE1Q708"/>
<dbReference type="PANTHER" id="PTHR47027:SF20">
    <property type="entry name" value="REVERSE TRANSCRIPTASE-LIKE PROTEIN WITH RNA-DIRECTED DNA POLYMERASE DOMAIN"/>
    <property type="match status" value="1"/>
</dbReference>